<reference evidence="1" key="1">
    <citation type="submission" date="2020-03" db="EMBL/GenBank/DDBJ databases">
        <title>The deep terrestrial virosphere.</title>
        <authorList>
            <person name="Holmfeldt K."/>
            <person name="Nilsson E."/>
            <person name="Simone D."/>
            <person name="Lopez-Fernandez M."/>
            <person name="Wu X."/>
            <person name="de Brujin I."/>
            <person name="Lundin D."/>
            <person name="Andersson A."/>
            <person name="Bertilsson S."/>
            <person name="Dopson M."/>
        </authorList>
    </citation>
    <scope>NUCLEOTIDE SEQUENCE</scope>
    <source>
        <strain evidence="3">MM415A03493</strain>
        <strain evidence="2">MM415B00633</strain>
        <strain evidence="1">TM448A00090</strain>
        <strain evidence="4">TM448B00221</strain>
    </source>
</reference>
<evidence type="ECO:0000313" key="4">
    <source>
        <dbReference type="EMBL" id="QJH94456.1"/>
    </source>
</evidence>
<evidence type="ECO:0000313" key="1">
    <source>
        <dbReference type="EMBL" id="QJA44261.1"/>
    </source>
</evidence>
<sequence>MAEDTYWPVEGKLKCEWLDCYAGLGVAGRGFCFAGGAWWMQCCPEYQQDDEFLGQSEEECATK</sequence>
<organism evidence="1">
    <name type="scientific">viral metagenome</name>
    <dbReference type="NCBI Taxonomy" id="1070528"/>
    <lineage>
        <taxon>unclassified sequences</taxon>
        <taxon>metagenomes</taxon>
        <taxon>organismal metagenomes</taxon>
    </lineage>
</organism>
<evidence type="ECO:0000313" key="2">
    <source>
        <dbReference type="EMBL" id="QJA63355.1"/>
    </source>
</evidence>
<dbReference type="EMBL" id="MT144601">
    <property type="protein sequence ID" value="QJH94456.1"/>
    <property type="molecule type" value="Genomic_DNA"/>
</dbReference>
<evidence type="ECO:0000313" key="3">
    <source>
        <dbReference type="EMBL" id="QJA70928.1"/>
    </source>
</evidence>
<gene>
    <name evidence="3" type="ORF">MM415A03493_0010</name>
    <name evidence="2" type="ORF">MM415B00633_0039</name>
    <name evidence="1" type="ORF">TM448A00090_0093</name>
    <name evidence="4" type="ORF">TM448B00221_0010</name>
</gene>
<proteinExistence type="predicted"/>
<dbReference type="EMBL" id="MT141495">
    <property type="protein sequence ID" value="QJA63355.1"/>
    <property type="molecule type" value="Genomic_DNA"/>
</dbReference>
<dbReference type="EMBL" id="MT141832">
    <property type="protein sequence ID" value="QJA70928.1"/>
    <property type="molecule type" value="Genomic_DNA"/>
</dbReference>
<dbReference type="EMBL" id="MT143974">
    <property type="protein sequence ID" value="QJA44261.1"/>
    <property type="molecule type" value="Genomic_DNA"/>
</dbReference>
<dbReference type="AlphaFoldDB" id="A0A6H1Z9Z3"/>
<name>A0A6H1Z9Z3_9ZZZZ</name>
<accession>A0A6H1Z9Z3</accession>
<protein>
    <submittedName>
        <fullName evidence="1">Uncharacterized protein</fullName>
    </submittedName>
</protein>